<keyword evidence="7" id="KW-0238">DNA-binding</keyword>
<dbReference type="Gene3D" id="1.10.860.10">
    <property type="entry name" value="DNAb Helicase, Chain A"/>
    <property type="match status" value="1"/>
</dbReference>
<evidence type="ECO:0000313" key="13">
    <source>
        <dbReference type="Proteomes" id="UP000530403"/>
    </source>
</evidence>
<keyword evidence="3" id="KW-0547">Nucleotide-binding</keyword>
<dbReference type="GO" id="GO:0003677">
    <property type="term" value="F:DNA binding"/>
    <property type="evidence" value="ECO:0007669"/>
    <property type="project" value="UniProtKB-KW"/>
</dbReference>
<keyword evidence="2" id="KW-0235">DNA replication</keyword>
<comment type="catalytic activity">
    <reaction evidence="10">
        <text>ATP + H2O = ADP + phosphate + H(+)</text>
        <dbReference type="Rhea" id="RHEA:13065"/>
        <dbReference type="ChEBI" id="CHEBI:15377"/>
        <dbReference type="ChEBI" id="CHEBI:15378"/>
        <dbReference type="ChEBI" id="CHEBI:30616"/>
        <dbReference type="ChEBI" id="CHEBI:43474"/>
        <dbReference type="ChEBI" id="CHEBI:456216"/>
        <dbReference type="EC" id="5.6.2.3"/>
    </reaction>
</comment>
<dbReference type="PANTHER" id="PTHR30153:SF2">
    <property type="entry name" value="REPLICATIVE DNA HELICASE"/>
    <property type="match status" value="1"/>
</dbReference>
<keyword evidence="6" id="KW-0067">ATP-binding</keyword>
<evidence type="ECO:0000256" key="6">
    <source>
        <dbReference type="ARBA" id="ARBA00022840"/>
    </source>
</evidence>
<evidence type="ECO:0000256" key="4">
    <source>
        <dbReference type="ARBA" id="ARBA00022801"/>
    </source>
</evidence>
<dbReference type="PANTHER" id="PTHR30153">
    <property type="entry name" value="REPLICATIVE DNA HELICASE DNAB"/>
    <property type="match status" value="1"/>
</dbReference>
<dbReference type="Pfam" id="PF03796">
    <property type="entry name" value="DnaB_C"/>
    <property type="match status" value="1"/>
</dbReference>
<evidence type="ECO:0000256" key="2">
    <source>
        <dbReference type="ARBA" id="ARBA00022705"/>
    </source>
</evidence>
<dbReference type="PROSITE" id="PS51199">
    <property type="entry name" value="SF4_HELICASE"/>
    <property type="match status" value="1"/>
</dbReference>
<dbReference type="InterPro" id="IPR027417">
    <property type="entry name" value="P-loop_NTPase"/>
</dbReference>
<dbReference type="Gene3D" id="3.40.50.300">
    <property type="entry name" value="P-loop containing nucleotide triphosphate hydrolases"/>
    <property type="match status" value="1"/>
</dbReference>
<feature type="domain" description="SF4 helicase" evidence="11">
    <location>
        <begin position="200"/>
        <end position="455"/>
    </location>
</feature>
<accession>A0A7Y9HI37</accession>
<sequence>MSTSIPVQHHEDEAAGRSAVFTRVPPHDLSAEQAVVGTLISAGGPAGGRYVAETLETGIRPEDYYRPAHALIHRAVCDLRQAGEPVDVVTVTDELTRRGELARAGGAVYLHTCVQAVPTAANGPYYAEIVRAKAYRRAVIESAQRVLEYAYSEAGGEDEIRGLVERQLTEIVAGTPGLPGAPPAVGDLYLDFVADLEDIQDGKEIGLTYGFADLDTITSGMRPGNVTVVGAASGVGKSTFALNAAVAAAKTGAPVMFSSLEMSATELMQKIVAAEGQLALHHLTHQGGLTEQGWETVRRLGPNLFQRLPLRVYRPEGASLGDIAGAARACVRDGGLALLVVDYLQLVEVEQSRNITREQAVASVSRGLKNLSVELDCHVLALSQLNDDGMMRESRAIKNDASIVIKVERPDADEPESPRAGEVDLVIEKNRFGPTARVTVAAQLHYSRFVDMNQT</sequence>
<evidence type="ECO:0000256" key="1">
    <source>
        <dbReference type="ARBA" id="ARBA00008428"/>
    </source>
</evidence>
<protein>
    <recommendedName>
        <fullName evidence="9">DNA 5'-3' helicase</fullName>
        <ecNumber evidence="9">5.6.2.3</ecNumber>
    </recommendedName>
</protein>
<dbReference type="GO" id="GO:0006260">
    <property type="term" value="P:DNA replication"/>
    <property type="evidence" value="ECO:0007669"/>
    <property type="project" value="UniProtKB-KW"/>
</dbReference>
<dbReference type="GO" id="GO:0016787">
    <property type="term" value="F:hydrolase activity"/>
    <property type="evidence" value="ECO:0007669"/>
    <property type="project" value="UniProtKB-KW"/>
</dbReference>
<dbReference type="InterPro" id="IPR016136">
    <property type="entry name" value="DNA_helicase_N/primase_C"/>
</dbReference>
<evidence type="ECO:0000256" key="9">
    <source>
        <dbReference type="ARBA" id="ARBA00044969"/>
    </source>
</evidence>
<name>A0A7Y9HI37_9ACTN</name>
<organism evidence="12 13">
    <name type="scientific">Streptomyces fulvorobeus</name>
    <dbReference type="NCBI Taxonomy" id="284028"/>
    <lineage>
        <taxon>Bacteria</taxon>
        <taxon>Bacillati</taxon>
        <taxon>Actinomycetota</taxon>
        <taxon>Actinomycetes</taxon>
        <taxon>Kitasatosporales</taxon>
        <taxon>Streptomycetaceae</taxon>
        <taxon>Streptomyces</taxon>
    </lineage>
</organism>
<dbReference type="InterPro" id="IPR007694">
    <property type="entry name" value="DNA_helicase_DnaB-like_C"/>
</dbReference>
<dbReference type="InterPro" id="IPR007693">
    <property type="entry name" value="DNA_helicase_DnaB-like_N"/>
</dbReference>
<evidence type="ECO:0000256" key="5">
    <source>
        <dbReference type="ARBA" id="ARBA00022806"/>
    </source>
</evidence>
<dbReference type="GO" id="GO:0005524">
    <property type="term" value="F:ATP binding"/>
    <property type="evidence" value="ECO:0007669"/>
    <property type="project" value="UniProtKB-KW"/>
</dbReference>
<dbReference type="Pfam" id="PF00772">
    <property type="entry name" value="DnaB"/>
    <property type="match status" value="1"/>
</dbReference>
<dbReference type="Proteomes" id="UP000530403">
    <property type="component" value="Unassembled WGS sequence"/>
</dbReference>
<keyword evidence="8" id="KW-0413">Isomerase</keyword>
<evidence type="ECO:0000256" key="10">
    <source>
        <dbReference type="ARBA" id="ARBA00048954"/>
    </source>
</evidence>
<evidence type="ECO:0000259" key="11">
    <source>
        <dbReference type="PROSITE" id="PS51199"/>
    </source>
</evidence>
<dbReference type="RefSeq" id="WP_179764457.1">
    <property type="nucleotide sequence ID" value="NZ_BAAAUE010000015.1"/>
</dbReference>
<dbReference type="SUPFAM" id="SSF52540">
    <property type="entry name" value="P-loop containing nucleoside triphosphate hydrolases"/>
    <property type="match status" value="1"/>
</dbReference>
<reference evidence="12 13" key="1">
    <citation type="submission" date="2020-07" db="EMBL/GenBank/DDBJ databases">
        <title>Sequencing the genomes of 1000 actinobacteria strains.</title>
        <authorList>
            <person name="Klenk H.-P."/>
        </authorList>
    </citation>
    <scope>NUCLEOTIDE SEQUENCE [LARGE SCALE GENOMIC DNA]</scope>
    <source>
        <strain evidence="12 13">DSM 41455</strain>
    </source>
</reference>
<evidence type="ECO:0000256" key="8">
    <source>
        <dbReference type="ARBA" id="ARBA00023235"/>
    </source>
</evidence>
<dbReference type="GO" id="GO:0005829">
    <property type="term" value="C:cytosol"/>
    <property type="evidence" value="ECO:0007669"/>
    <property type="project" value="TreeGrafter"/>
</dbReference>
<proteinExistence type="inferred from homology"/>
<comment type="caution">
    <text evidence="12">The sequence shown here is derived from an EMBL/GenBank/DDBJ whole genome shotgun (WGS) entry which is preliminary data.</text>
</comment>
<comment type="similarity">
    <text evidence="1">Belongs to the helicase family. DnaB subfamily.</text>
</comment>
<keyword evidence="5 12" id="KW-0347">Helicase</keyword>
<dbReference type="EC" id="5.6.2.3" evidence="9"/>
<evidence type="ECO:0000256" key="3">
    <source>
        <dbReference type="ARBA" id="ARBA00022741"/>
    </source>
</evidence>
<dbReference type="EMBL" id="JACCCF010000002">
    <property type="protein sequence ID" value="NYE44837.1"/>
    <property type="molecule type" value="Genomic_DNA"/>
</dbReference>
<dbReference type="InterPro" id="IPR036185">
    <property type="entry name" value="DNA_heli_DnaB-like_N_sf"/>
</dbReference>
<keyword evidence="4 12" id="KW-0378">Hydrolase</keyword>
<dbReference type="GO" id="GO:0043139">
    <property type="term" value="F:5'-3' DNA helicase activity"/>
    <property type="evidence" value="ECO:0007669"/>
    <property type="project" value="UniProtKB-EC"/>
</dbReference>
<dbReference type="SUPFAM" id="SSF48024">
    <property type="entry name" value="N-terminal domain of DnaB helicase"/>
    <property type="match status" value="1"/>
</dbReference>
<dbReference type="AlphaFoldDB" id="A0A7Y9HI37"/>
<evidence type="ECO:0000256" key="7">
    <source>
        <dbReference type="ARBA" id="ARBA00023125"/>
    </source>
</evidence>
<evidence type="ECO:0000313" key="12">
    <source>
        <dbReference type="EMBL" id="NYE44837.1"/>
    </source>
</evidence>
<gene>
    <name evidence="12" type="ORF">HEB29_005951</name>
</gene>